<evidence type="ECO:0000313" key="1">
    <source>
        <dbReference type="EMBL" id="KAL1524414.1"/>
    </source>
</evidence>
<keyword evidence="2" id="KW-1185">Reference proteome</keyword>
<name>A0AB34JQV3_PRYPA</name>
<comment type="caution">
    <text evidence="1">The sequence shown here is derived from an EMBL/GenBank/DDBJ whole genome shotgun (WGS) entry which is preliminary data.</text>
</comment>
<gene>
    <name evidence="1" type="ORF">AB1Y20_019309</name>
</gene>
<dbReference type="AlphaFoldDB" id="A0AB34JQV3"/>
<dbReference type="EMBL" id="JBGBPQ010000005">
    <property type="protein sequence ID" value="KAL1524414.1"/>
    <property type="molecule type" value="Genomic_DNA"/>
</dbReference>
<reference evidence="1 2" key="1">
    <citation type="journal article" date="2024" name="Science">
        <title>Giant polyketide synthase enzymes in the biosynthesis of giant marine polyether toxins.</title>
        <authorList>
            <person name="Fallon T.R."/>
            <person name="Shende V.V."/>
            <person name="Wierzbicki I.H."/>
            <person name="Pendleton A.L."/>
            <person name="Watervoot N.F."/>
            <person name="Auber R.P."/>
            <person name="Gonzalez D.J."/>
            <person name="Wisecaver J.H."/>
            <person name="Moore B.S."/>
        </authorList>
    </citation>
    <scope>NUCLEOTIDE SEQUENCE [LARGE SCALE GENOMIC DNA]</scope>
    <source>
        <strain evidence="1 2">12B1</strain>
    </source>
</reference>
<dbReference type="Proteomes" id="UP001515480">
    <property type="component" value="Unassembled WGS sequence"/>
</dbReference>
<proteinExistence type="predicted"/>
<protein>
    <recommendedName>
        <fullName evidence="3">Bifunctional lysine-specific demethylase and histidyl-hydroxylase</fullName>
    </recommendedName>
</protein>
<sequence length="444" mass="47861">MRRRASVLAGGAALSAASVAIGQAQLEQTAAIKQALAHVEDGSRMPSSVLEEHGVCIVRSALSCESVLGSMAGEIDVGAAASAAGKLTAMALPTVHQMDSLRNMDKGQLMGQRLAVKMYGLLNRPSLEGCLHAVAVLRPHMAARPGVARTRALDIQPEWEDEQRVWLPNLEEKSLLKHLWREERSPSTAPDNPLLNAGPRAALLRQWSSLLLQPTSSWTHVLAGLCQRRGCQLTQHNVCLVVPDEQRAQPQSGGAEDTEGHHAALGGVWMDAAHRLTSSISYAAWSTCWWCSRSGKDGVLVLLPLQKPLLSVPVVGDPPSQSTAQLPHARAVRLEVQLPDGWLPSVLLDVRPGSAVLLDGRASWRFVPCTDTDAIACPCPYLSFRYQQGWPFSAHSTMTDTLASLAKTILLAALAAVCAPPLVLEESCVQIVPRFNRDAYVEEP</sequence>
<organism evidence="1 2">
    <name type="scientific">Prymnesium parvum</name>
    <name type="common">Toxic golden alga</name>
    <dbReference type="NCBI Taxonomy" id="97485"/>
    <lineage>
        <taxon>Eukaryota</taxon>
        <taxon>Haptista</taxon>
        <taxon>Haptophyta</taxon>
        <taxon>Prymnesiophyceae</taxon>
        <taxon>Prymnesiales</taxon>
        <taxon>Prymnesiaceae</taxon>
        <taxon>Prymnesium</taxon>
    </lineage>
</organism>
<accession>A0AB34JQV3</accession>
<evidence type="ECO:0000313" key="2">
    <source>
        <dbReference type="Proteomes" id="UP001515480"/>
    </source>
</evidence>
<evidence type="ECO:0008006" key="3">
    <source>
        <dbReference type="Google" id="ProtNLM"/>
    </source>
</evidence>